<evidence type="ECO:0000256" key="1">
    <source>
        <dbReference type="ARBA" id="ARBA00022801"/>
    </source>
</evidence>
<keyword evidence="1" id="KW-0378">Hydrolase</keyword>
<gene>
    <name evidence="3" type="ORF">FCS21_04655</name>
</gene>
<keyword evidence="4" id="KW-1185">Reference proteome</keyword>
<organism evidence="3 4">
    <name type="scientific">Colwellia ponticola</name>
    <dbReference type="NCBI Taxonomy" id="2304625"/>
    <lineage>
        <taxon>Bacteria</taxon>
        <taxon>Pseudomonadati</taxon>
        <taxon>Pseudomonadota</taxon>
        <taxon>Gammaproteobacteria</taxon>
        <taxon>Alteromonadales</taxon>
        <taxon>Colwelliaceae</taxon>
        <taxon>Colwellia</taxon>
    </lineage>
</organism>
<dbReference type="InterPro" id="IPR006675">
    <property type="entry name" value="HDIG_dom"/>
</dbReference>
<proteinExistence type="predicted"/>
<dbReference type="PANTHER" id="PTHR37294">
    <property type="entry name" value="3'-5' EXORIBONUCLEASE YHAM"/>
    <property type="match status" value="1"/>
</dbReference>
<dbReference type="NCBIfam" id="TIGR00277">
    <property type="entry name" value="HDIG"/>
    <property type="match status" value="1"/>
</dbReference>
<dbReference type="GO" id="GO:0016787">
    <property type="term" value="F:hydrolase activity"/>
    <property type="evidence" value="ECO:0007669"/>
    <property type="project" value="UniProtKB-KW"/>
</dbReference>
<dbReference type="GO" id="GO:0031125">
    <property type="term" value="P:rRNA 3'-end processing"/>
    <property type="evidence" value="ECO:0007669"/>
    <property type="project" value="TreeGrafter"/>
</dbReference>
<dbReference type="Proteomes" id="UP000307702">
    <property type="component" value="Unassembled WGS sequence"/>
</dbReference>
<name>A0A8H2PL29_9GAMM</name>
<evidence type="ECO:0000259" key="2">
    <source>
        <dbReference type="SMART" id="SM00471"/>
    </source>
</evidence>
<evidence type="ECO:0000313" key="3">
    <source>
        <dbReference type="EMBL" id="TMM47055.1"/>
    </source>
</evidence>
<reference evidence="3 4" key="1">
    <citation type="submission" date="2019-05" db="EMBL/GenBank/DDBJ databases">
        <title>Colwellia ponticola sp. nov., isolated from seawater.</title>
        <authorList>
            <person name="Yoon J.-H."/>
        </authorList>
    </citation>
    <scope>NUCLEOTIDE SEQUENCE [LARGE SCALE GENOMIC DNA]</scope>
    <source>
        <strain evidence="3 4">OISW-25</strain>
    </source>
</reference>
<dbReference type="EMBL" id="SZVP01000002">
    <property type="protein sequence ID" value="TMM47055.1"/>
    <property type="molecule type" value="Genomic_DNA"/>
</dbReference>
<dbReference type="OrthoDB" id="6190309at2"/>
<comment type="caution">
    <text evidence="3">The sequence shown here is derived from an EMBL/GenBank/DDBJ whole genome shotgun (WGS) entry which is preliminary data.</text>
</comment>
<dbReference type="PANTHER" id="PTHR37294:SF1">
    <property type="entry name" value="3'-5' EXORIBONUCLEASE YHAM"/>
    <property type="match status" value="1"/>
</dbReference>
<dbReference type="AlphaFoldDB" id="A0A8H2PL29"/>
<accession>A0A8H2PL29</accession>
<dbReference type="Pfam" id="PF01966">
    <property type="entry name" value="HD"/>
    <property type="match status" value="1"/>
</dbReference>
<dbReference type="CDD" id="cd00077">
    <property type="entry name" value="HDc"/>
    <property type="match status" value="1"/>
</dbReference>
<dbReference type="InterPro" id="IPR003607">
    <property type="entry name" value="HD/PDEase_dom"/>
</dbReference>
<dbReference type="Gene3D" id="1.10.3210.10">
    <property type="entry name" value="Hypothetical protein af1432"/>
    <property type="match status" value="1"/>
</dbReference>
<evidence type="ECO:0000313" key="4">
    <source>
        <dbReference type="Proteomes" id="UP000307702"/>
    </source>
</evidence>
<dbReference type="InterPro" id="IPR050798">
    <property type="entry name" value="YhaM_exoribonuc/phosphodiest"/>
</dbReference>
<dbReference type="SMART" id="SM00471">
    <property type="entry name" value="HDc"/>
    <property type="match status" value="1"/>
</dbReference>
<dbReference type="InterPro" id="IPR006674">
    <property type="entry name" value="HD_domain"/>
</dbReference>
<feature type="domain" description="HD/PDEase" evidence="2">
    <location>
        <begin position="172"/>
        <end position="300"/>
    </location>
</feature>
<protein>
    <submittedName>
        <fullName evidence="3">HDIG domain-containing protein</fullName>
    </submittedName>
</protein>
<sequence>MNNLSVNSVIPMSDQPNLNNFAHLKRFKGCYRLVGLSAKIDRNKQPYWVVQLSDLHHCVAAYLFTVPLNMHDFHHGAMLQCEMTIKLHKHNKYLHLVYIEKASNALCIKKSGLHSLPCALSPDKSLLPLFFSLVESIENNALKEFIAEVLMPSNVCVPFIQAPASLNYHHNYPGGLLAHSIEVAQIVSNIPWQESNSRDLAITAALLHDIGKVKTLTANMRRTPIGHWVDHDALTLEICSKALATLERLDENSATLLRHIWTCASPGARYGYKAATPIASAIQGADRLSADMAKPANALCYQ</sequence>
<dbReference type="SUPFAM" id="SSF109604">
    <property type="entry name" value="HD-domain/PDEase-like"/>
    <property type="match status" value="1"/>
</dbReference>
<dbReference type="RefSeq" id="WP_138620881.1">
    <property type="nucleotide sequence ID" value="NZ_SZVP01000002.1"/>
</dbReference>